<comment type="caution">
    <text evidence="2">The sequence shown here is derived from an EMBL/GenBank/DDBJ whole genome shotgun (WGS) entry which is preliminary data.</text>
</comment>
<keyword evidence="1" id="KW-0472">Membrane</keyword>
<evidence type="ECO:0000313" key="2">
    <source>
        <dbReference type="EMBL" id="MDQ2102842.1"/>
    </source>
</evidence>
<name>A0ABU0WFI5_9PROT</name>
<keyword evidence="3" id="KW-1185">Reference proteome</keyword>
<feature type="transmembrane region" description="Helical" evidence="1">
    <location>
        <begin position="44"/>
        <end position="66"/>
    </location>
</feature>
<keyword evidence="1" id="KW-0812">Transmembrane</keyword>
<dbReference type="EMBL" id="JAUJFI010000031">
    <property type="protein sequence ID" value="MDQ2102842.1"/>
    <property type="molecule type" value="Genomic_DNA"/>
</dbReference>
<accession>A0ABU0WFI5</accession>
<sequence>MKAPDDFHWMLIASLNPSCAVPLPLPPEAPADAPDQDRACDPPLNHLMVLGAGIAMAALPALLAVLA</sequence>
<organism evidence="2 3">
    <name type="scientific">Azospirillum isscasi</name>
    <dbReference type="NCBI Taxonomy" id="3053926"/>
    <lineage>
        <taxon>Bacteria</taxon>
        <taxon>Pseudomonadati</taxon>
        <taxon>Pseudomonadota</taxon>
        <taxon>Alphaproteobacteria</taxon>
        <taxon>Rhodospirillales</taxon>
        <taxon>Azospirillaceae</taxon>
        <taxon>Azospirillum</taxon>
    </lineage>
</organism>
<gene>
    <name evidence="2" type="ORF">QSG27_09080</name>
</gene>
<evidence type="ECO:0000313" key="3">
    <source>
        <dbReference type="Proteomes" id="UP001227317"/>
    </source>
</evidence>
<evidence type="ECO:0000256" key="1">
    <source>
        <dbReference type="SAM" id="Phobius"/>
    </source>
</evidence>
<proteinExistence type="predicted"/>
<reference evidence="2 3" key="1">
    <citation type="submission" date="2023-06" db="EMBL/GenBank/DDBJ databases">
        <title>Azospirillum isscasensis sp.nov, a bacterium isolated from rhizosphere soil of rice.</title>
        <authorList>
            <person name="Wang H."/>
        </authorList>
    </citation>
    <scope>NUCLEOTIDE SEQUENCE [LARGE SCALE GENOMIC DNA]</scope>
    <source>
        <strain evidence="2 3">C340-1</strain>
    </source>
</reference>
<keyword evidence="1" id="KW-1133">Transmembrane helix</keyword>
<dbReference type="Proteomes" id="UP001227317">
    <property type="component" value="Unassembled WGS sequence"/>
</dbReference>
<protein>
    <submittedName>
        <fullName evidence="2">Uncharacterized protein</fullName>
    </submittedName>
</protein>
<dbReference type="RefSeq" id="WP_306705317.1">
    <property type="nucleotide sequence ID" value="NZ_JAUJFI010000031.1"/>
</dbReference>